<dbReference type="EnsemblMetazoa" id="CapteT197714">
    <property type="protein sequence ID" value="CapteP197714"/>
    <property type="gene ID" value="CapteG197714"/>
</dbReference>
<proteinExistence type="predicted"/>
<dbReference type="HOGENOM" id="CLU_1483349_0_0_1"/>
<name>R7TZI2_CAPTE</name>
<evidence type="ECO:0000313" key="1">
    <source>
        <dbReference type="EMBL" id="ELT99057.1"/>
    </source>
</evidence>
<dbReference type="EMBL" id="KB307246">
    <property type="protein sequence ID" value="ELT99057.1"/>
    <property type="molecule type" value="Genomic_DNA"/>
</dbReference>
<reference evidence="1 3" key="2">
    <citation type="journal article" date="2013" name="Nature">
        <title>Insights into bilaterian evolution from three spiralian genomes.</title>
        <authorList>
            <person name="Simakov O."/>
            <person name="Marletaz F."/>
            <person name="Cho S.J."/>
            <person name="Edsinger-Gonzales E."/>
            <person name="Havlak P."/>
            <person name="Hellsten U."/>
            <person name="Kuo D.H."/>
            <person name="Larsson T."/>
            <person name="Lv J."/>
            <person name="Arendt D."/>
            <person name="Savage R."/>
            <person name="Osoegawa K."/>
            <person name="de Jong P."/>
            <person name="Grimwood J."/>
            <person name="Chapman J.A."/>
            <person name="Shapiro H."/>
            <person name="Aerts A."/>
            <person name="Otillar R.P."/>
            <person name="Terry A.Y."/>
            <person name="Boore J.L."/>
            <person name="Grigoriev I.V."/>
            <person name="Lindberg D.R."/>
            <person name="Seaver E.C."/>
            <person name="Weisblat D.A."/>
            <person name="Putnam N.H."/>
            <person name="Rokhsar D.S."/>
        </authorList>
    </citation>
    <scope>NUCLEOTIDE SEQUENCE</scope>
    <source>
        <strain evidence="1 3">I ESC-2004</strain>
    </source>
</reference>
<evidence type="ECO:0000313" key="2">
    <source>
        <dbReference type="EnsemblMetazoa" id="CapteP197714"/>
    </source>
</evidence>
<organism evidence="1">
    <name type="scientific">Capitella teleta</name>
    <name type="common">Polychaete worm</name>
    <dbReference type="NCBI Taxonomy" id="283909"/>
    <lineage>
        <taxon>Eukaryota</taxon>
        <taxon>Metazoa</taxon>
        <taxon>Spiralia</taxon>
        <taxon>Lophotrochozoa</taxon>
        <taxon>Annelida</taxon>
        <taxon>Polychaeta</taxon>
        <taxon>Sedentaria</taxon>
        <taxon>Scolecida</taxon>
        <taxon>Capitellidae</taxon>
        <taxon>Capitella</taxon>
    </lineage>
</organism>
<gene>
    <name evidence="1" type="ORF">CAPTEDRAFT_197714</name>
</gene>
<dbReference type="EMBL" id="AMQN01010185">
    <property type="status" value="NOT_ANNOTATED_CDS"/>
    <property type="molecule type" value="Genomic_DNA"/>
</dbReference>
<protein>
    <submittedName>
        <fullName evidence="1 2">Uncharacterized protein</fullName>
    </submittedName>
</protein>
<reference evidence="3" key="1">
    <citation type="submission" date="2012-12" db="EMBL/GenBank/DDBJ databases">
        <authorList>
            <person name="Hellsten U."/>
            <person name="Grimwood J."/>
            <person name="Chapman J.A."/>
            <person name="Shapiro H."/>
            <person name="Aerts A."/>
            <person name="Otillar R.P."/>
            <person name="Terry A.Y."/>
            <person name="Boore J.L."/>
            <person name="Simakov O."/>
            <person name="Marletaz F."/>
            <person name="Cho S.-J."/>
            <person name="Edsinger-Gonzales E."/>
            <person name="Havlak P."/>
            <person name="Kuo D.-H."/>
            <person name="Larsson T."/>
            <person name="Lv J."/>
            <person name="Arendt D."/>
            <person name="Savage R."/>
            <person name="Osoegawa K."/>
            <person name="de Jong P."/>
            <person name="Lindberg D.R."/>
            <person name="Seaver E.C."/>
            <person name="Weisblat D.A."/>
            <person name="Putnam N.H."/>
            <person name="Grigoriev I.V."/>
            <person name="Rokhsar D.S."/>
        </authorList>
    </citation>
    <scope>NUCLEOTIDE SEQUENCE</scope>
    <source>
        <strain evidence="3">I ESC-2004</strain>
    </source>
</reference>
<dbReference type="Proteomes" id="UP000014760">
    <property type="component" value="Unassembled WGS sequence"/>
</dbReference>
<reference evidence="2" key="3">
    <citation type="submission" date="2015-06" db="UniProtKB">
        <authorList>
            <consortium name="EnsemblMetazoa"/>
        </authorList>
    </citation>
    <scope>IDENTIFICATION</scope>
</reference>
<sequence>MSPSTAQSLLNHLKNAHSDKYVAVEQAKSKKTKEPTKAASSPIAPEQFNSKQVFEVPESILSNSRNQIVVKTFHADAQSTEDKQNPQYIVEHFGCSGKLVEVYSMKLVQHIKGRFNRWCPFIVHRKKKARSEAPTSGVAYVNNPEATGVGGNVYTVGETSWNKNGQRQAVENTAIADTEMHG</sequence>
<accession>R7TZI2</accession>
<evidence type="ECO:0000313" key="3">
    <source>
        <dbReference type="Proteomes" id="UP000014760"/>
    </source>
</evidence>
<keyword evidence="3" id="KW-1185">Reference proteome</keyword>
<dbReference type="AlphaFoldDB" id="R7TZI2"/>